<feature type="compositionally biased region" description="Basic residues" evidence="1">
    <location>
        <begin position="11"/>
        <end position="21"/>
    </location>
</feature>
<accession>A0A917UB79</accession>
<comment type="caution">
    <text evidence="2">The sequence shown here is derived from an EMBL/GenBank/DDBJ whole genome shotgun (WGS) entry which is preliminary data.</text>
</comment>
<reference evidence="2" key="2">
    <citation type="submission" date="2020-09" db="EMBL/GenBank/DDBJ databases">
        <authorList>
            <person name="Sun Q."/>
            <person name="Ohkuma M."/>
        </authorList>
    </citation>
    <scope>NUCLEOTIDE SEQUENCE</scope>
    <source>
        <strain evidence="2">JCM 19831</strain>
    </source>
</reference>
<name>A0A917UB79_9ACTN</name>
<keyword evidence="3" id="KW-1185">Reference proteome</keyword>
<gene>
    <name evidence="2" type="ORF">GCM10007977_082740</name>
</gene>
<sequence>MTIPPPLSIGRRNRRRPPHRHTGTERAARAARSVRPHGYRLYPPETSMSWAVIQRHSSAELAPVMMAICMEPYLFGVVRGRRQ</sequence>
<dbReference type="EMBL" id="BMPI01000057">
    <property type="protein sequence ID" value="GGM68471.1"/>
    <property type="molecule type" value="Genomic_DNA"/>
</dbReference>
<dbReference type="AlphaFoldDB" id="A0A917UB79"/>
<evidence type="ECO:0000256" key="1">
    <source>
        <dbReference type="SAM" id="MobiDB-lite"/>
    </source>
</evidence>
<feature type="region of interest" description="Disordered" evidence="1">
    <location>
        <begin position="1"/>
        <end position="33"/>
    </location>
</feature>
<reference evidence="2" key="1">
    <citation type="journal article" date="2014" name="Int. J. Syst. Evol. Microbiol.">
        <title>Complete genome sequence of Corynebacterium casei LMG S-19264T (=DSM 44701T), isolated from a smear-ripened cheese.</title>
        <authorList>
            <consortium name="US DOE Joint Genome Institute (JGI-PGF)"/>
            <person name="Walter F."/>
            <person name="Albersmeier A."/>
            <person name="Kalinowski J."/>
            <person name="Ruckert C."/>
        </authorList>
    </citation>
    <scope>NUCLEOTIDE SEQUENCE</scope>
    <source>
        <strain evidence="2">JCM 19831</strain>
    </source>
</reference>
<protein>
    <submittedName>
        <fullName evidence="2">Uncharacterized protein</fullName>
    </submittedName>
</protein>
<proteinExistence type="predicted"/>
<dbReference type="Proteomes" id="UP000642070">
    <property type="component" value="Unassembled WGS sequence"/>
</dbReference>
<evidence type="ECO:0000313" key="2">
    <source>
        <dbReference type="EMBL" id="GGM68471.1"/>
    </source>
</evidence>
<organism evidence="2 3">
    <name type="scientific">Dactylosporangium sucinum</name>
    <dbReference type="NCBI Taxonomy" id="1424081"/>
    <lineage>
        <taxon>Bacteria</taxon>
        <taxon>Bacillati</taxon>
        <taxon>Actinomycetota</taxon>
        <taxon>Actinomycetes</taxon>
        <taxon>Micromonosporales</taxon>
        <taxon>Micromonosporaceae</taxon>
        <taxon>Dactylosporangium</taxon>
    </lineage>
</organism>
<evidence type="ECO:0000313" key="3">
    <source>
        <dbReference type="Proteomes" id="UP000642070"/>
    </source>
</evidence>